<gene>
    <name evidence="3" type="ORF">FJY68_06080</name>
</gene>
<dbReference type="InterPro" id="IPR036278">
    <property type="entry name" value="Sialidase_sf"/>
</dbReference>
<evidence type="ECO:0000259" key="2">
    <source>
        <dbReference type="Pfam" id="PF13860"/>
    </source>
</evidence>
<name>A0A938BTB1_UNCW3</name>
<organism evidence="3 4">
    <name type="scientific">candidate division WOR-3 bacterium</name>
    <dbReference type="NCBI Taxonomy" id="2052148"/>
    <lineage>
        <taxon>Bacteria</taxon>
        <taxon>Bacteria division WOR-3</taxon>
    </lineage>
</organism>
<sequence>MRNVLCLALLVPILALAAGTTQPVTALAPENGTAQATVAPVPAGQGQPDVAMKALVGTLDTIGGTTYDWWTNGPRLTAIVNSPTFGVHALWMYSTATTGTDFPDRNMRYNFYDITSDAWNWVDTDYMQSGVNVFDKRAGYGNMQADPATGNAIVGSHTSGTGGITPRVARDAAPGAGIFEYADGEPVLGVCQWPPVAVGQDGKINIFPITDAYALSYSHIASGAWPTFTTPVTGIAPTPGFPTHNIAASKASNKVSLVWEISTNVPEDAYQSHSTDGGITWDTPSNLVPPVAFGNGSDTLTSFHITSLFPWYDAQDKFHVVANLIPMVNDTGYIIPSQIWHYCPDNAEPWSRIHIATADSLGAPVGYNATYACRPSMGQDDDGNLFVAWEQFDGLNVEQTTSRLRADIFAALSDDNGVTWGEALKLTDAGTHSMRFPAVIDLAIDGGSDPDTVCILYEDDAIAGFFVQSEGPATPNPVVVQKVAITDFPPPGVEEQSPVSPVVRLEVAATPNPFGGRTSISYVLPQAGKVSLVVYDAAGRPVQTLASGRRATGRYTATWDAKNAAAGVYFYTLTSGKASITRKLILAD</sequence>
<evidence type="ECO:0000313" key="4">
    <source>
        <dbReference type="Proteomes" id="UP000779900"/>
    </source>
</evidence>
<dbReference type="CDD" id="cd15482">
    <property type="entry name" value="Sialidase_non-viral"/>
    <property type="match status" value="1"/>
</dbReference>
<proteinExistence type="predicted"/>
<dbReference type="EMBL" id="VGIR01000028">
    <property type="protein sequence ID" value="MBM3331407.1"/>
    <property type="molecule type" value="Genomic_DNA"/>
</dbReference>
<dbReference type="Gene3D" id="2.60.40.4070">
    <property type="match status" value="1"/>
</dbReference>
<dbReference type="InterPro" id="IPR025965">
    <property type="entry name" value="FlgD/Vpr_Ig-like"/>
</dbReference>
<accession>A0A938BTB1</accession>
<keyword evidence="1" id="KW-0732">Signal</keyword>
<feature type="domain" description="FlgD/Vpr Ig-like" evidence="2">
    <location>
        <begin position="518"/>
        <end position="575"/>
    </location>
</feature>
<feature type="chain" id="PRO_5037451645" evidence="1">
    <location>
        <begin position="18"/>
        <end position="588"/>
    </location>
</feature>
<dbReference type="InterPro" id="IPR026444">
    <property type="entry name" value="Secre_tail"/>
</dbReference>
<comment type="caution">
    <text evidence="3">The sequence shown here is derived from an EMBL/GenBank/DDBJ whole genome shotgun (WGS) entry which is preliminary data.</text>
</comment>
<dbReference type="SUPFAM" id="SSF50939">
    <property type="entry name" value="Sialidases"/>
    <property type="match status" value="1"/>
</dbReference>
<dbReference type="AlphaFoldDB" id="A0A938BTB1"/>
<feature type="signal peptide" evidence="1">
    <location>
        <begin position="1"/>
        <end position="17"/>
    </location>
</feature>
<reference evidence="3" key="1">
    <citation type="submission" date="2019-03" db="EMBL/GenBank/DDBJ databases">
        <title>Lake Tanganyika Metagenome-Assembled Genomes (MAGs).</title>
        <authorList>
            <person name="Tran P."/>
        </authorList>
    </citation>
    <scope>NUCLEOTIDE SEQUENCE</scope>
    <source>
        <strain evidence="3">K_DeepCast_150m_m2_040</strain>
    </source>
</reference>
<dbReference type="Pfam" id="PF13860">
    <property type="entry name" value="FlgD_ig"/>
    <property type="match status" value="1"/>
</dbReference>
<dbReference type="NCBIfam" id="TIGR04183">
    <property type="entry name" value="Por_Secre_tail"/>
    <property type="match status" value="1"/>
</dbReference>
<protein>
    <submittedName>
        <fullName evidence="3">T9SS type A sorting domain-containing protein</fullName>
    </submittedName>
</protein>
<evidence type="ECO:0000313" key="3">
    <source>
        <dbReference type="EMBL" id="MBM3331407.1"/>
    </source>
</evidence>
<evidence type="ECO:0000256" key="1">
    <source>
        <dbReference type="SAM" id="SignalP"/>
    </source>
</evidence>
<dbReference type="Proteomes" id="UP000779900">
    <property type="component" value="Unassembled WGS sequence"/>
</dbReference>